<dbReference type="InterPro" id="IPR011990">
    <property type="entry name" value="TPR-like_helical_dom_sf"/>
</dbReference>
<comment type="subcellular location">
    <subcellularLocation>
        <location evidence="1">Cell outer membrane</location>
    </subcellularLocation>
</comment>
<dbReference type="SUPFAM" id="SSF48452">
    <property type="entry name" value="TPR-like"/>
    <property type="match status" value="1"/>
</dbReference>
<evidence type="ECO:0000259" key="7">
    <source>
        <dbReference type="Pfam" id="PF14322"/>
    </source>
</evidence>
<evidence type="ECO:0000313" key="8">
    <source>
        <dbReference type="EMBL" id="RBQ02311.1"/>
    </source>
</evidence>
<evidence type="ECO:0000313" key="9">
    <source>
        <dbReference type="Proteomes" id="UP000252081"/>
    </source>
</evidence>
<dbReference type="GO" id="GO:0009279">
    <property type="term" value="C:cell outer membrane"/>
    <property type="evidence" value="ECO:0007669"/>
    <property type="project" value="UniProtKB-SubCell"/>
</dbReference>
<feature type="domain" description="SusD-like N-terminal" evidence="7">
    <location>
        <begin position="96"/>
        <end position="220"/>
    </location>
</feature>
<dbReference type="PROSITE" id="PS51257">
    <property type="entry name" value="PROKAR_LIPOPROTEIN"/>
    <property type="match status" value="1"/>
</dbReference>
<keyword evidence="3" id="KW-0732">Signal</keyword>
<sequence>MKYYYLILSAVLMFGLGGCKKFLDETPTAHLSTGNFYKTGDDAVRAVNDAYRMLKDQAYGGYSPTSFGDIMADDANKGGGGASDQGLIQDLKLFTARSDNGYVFNAWRDNYKGVYLANLVLKKVPAIEMDAGLKSKVLAEAYFLRAYYYLHLVRLFGRIPMVIEPIEDGNYNIKQSEEKDILALIEKDASQAIKDLPENSKQAAVDKGRATKGAAQALLLETYMWQKKWTEAQLLGDQIIASGEYRLADDVTKIWTLAGEFGPESIFEVNNATIPGRNVGNLLNLFNAPRNTWGYGFTVPSKSLVEEFEKGDPRFGATVIVNNQVMPDGTTANTSGSETGYWNRKYWLALDEIPTKNGGGAGDGPTNDRVFGLAQVMLWTAEASFHNGAVPHATDLVNQIRTRARKSGGNTDLTVLPSYGTVTLDNIYHEMRVETALGEHRRFYELVRTGRAAALLPNFKAGKNEHVPIPLTEIQLSGGVLVQNPGY</sequence>
<dbReference type="AlphaFoldDB" id="A0A366KKT2"/>
<dbReference type="Pfam" id="PF14322">
    <property type="entry name" value="SusD-like_3"/>
    <property type="match status" value="1"/>
</dbReference>
<dbReference type="InterPro" id="IPR033985">
    <property type="entry name" value="SusD-like_N"/>
</dbReference>
<dbReference type="Proteomes" id="UP000252081">
    <property type="component" value="Unassembled WGS sequence"/>
</dbReference>
<dbReference type="Gene3D" id="1.25.40.390">
    <property type="match status" value="1"/>
</dbReference>
<evidence type="ECO:0000256" key="1">
    <source>
        <dbReference type="ARBA" id="ARBA00004442"/>
    </source>
</evidence>
<keyword evidence="5" id="KW-0998">Cell outer membrane</keyword>
<protein>
    <recommendedName>
        <fullName evidence="10">RagB/SusD family nutrient uptake outer membrane protein</fullName>
    </recommendedName>
</protein>
<evidence type="ECO:0000256" key="5">
    <source>
        <dbReference type="ARBA" id="ARBA00023237"/>
    </source>
</evidence>
<keyword evidence="4" id="KW-0472">Membrane</keyword>
<comment type="caution">
    <text evidence="8">The sequence shown here is derived from an EMBL/GenBank/DDBJ whole genome shotgun (WGS) entry which is preliminary data.</text>
</comment>
<gene>
    <name evidence="8" type="ORF">DRW42_27350</name>
</gene>
<organism evidence="8 9">
    <name type="scientific">Pedobacter miscanthi</name>
    <dbReference type="NCBI Taxonomy" id="2259170"/>
    <lineage>
        <taxon>Bacteria</taxon>
        <taxon>Pseudomonadati</taxon>
        <taxon>Bacteroidota</taxon>
        <taxon>Sphingobacteriia</taxon>
        <taxon>Sphingobacteriales</taxon>
        <taxon>Sphingobacteriaceae</taxon>
        <taxon>Pedobacter</taxon>
    </lineage>
</organism>
<dbReference type="OrthoDB" id="618454at2"/>
<dbReference type="Pfam" id="PF07980">
    <property type="entry name" value="SusD_RagB"/>
    <property type="match status" value="1"/>
</dbReference>
<evidence type="ECO:0000259" key="6">
    <source>
        <dbReference type="Pfam" id="PF07980"/>
    </source>
</evidence>
<evidence type="ECO:0000256" key="4">
    <source>
        <dbReference type="ARBA" id="ARBA00023136"/>
    </source>
</evidence>
<comment type="similarity">
    <text evidence="2">Belongs to the SusD family.</text>
</comment>
<dbReference type="RefSeq" id="WP_113952043.1">
    <property type="nucleotide sequence ID" value="NZ_QNQU01000043.1"/>
</dbReference>
<reference evidence="8 9" key="1">
    <citation type="submission" date="2018-07" db="EMBL/GenBank/DDBJ databases">
        <title>A draft genome of a endophytic bacteria, a new species of Pedobacter.</title>
        <authorList>
            <person name="Zhang Z.D."/>
            <person name="Chen Z.J."/>
        </authorList>
    </citation>
    <scope>NUCLEOTIDE SEQUENCE [LARGE SCALE GENOMIC DNA]</scope>
    <source>
        <strain evidence="8 9">RS10</strain>
    </source>
</reference>
<feature type="domain" description="RagB/SusD" evidence="6">
    <location>
        <begin position="293"/>
        <end position="464"/>
    </location>
</feature>
<accession>A0A366KKT2</accession>
<evidence type="ECO:0000256" key="3">
    <source>
        <dbReference type="ARBA" id="ARBA00022729"/>
    </source>
</evidence>
<keyword evidence="9" id="KW-1185">Reference proteome</keyword>
<evidence type="ECO:0008006" key="10">
    <source>
        <dbReference type="Google" id="ProtNLM"/>
    </source>
</evidence>
<dbReference type="CDD" id="cd08977">
    <property type="entry name" value="SusD"/>
    <property type="match status" value="1"/>
</dbReference>
<dbReference type="EMBL" id="QNQU01000043">
    <property type="protein sequence ID" value="RBQ02311.1"/>
    <property type="molecule type" value="Genomic_DNA"/>
</dbReference>
<name>A0A366KKT2_9SPHI</name>
<proteinExistence type="inferred from homology"/>
<evidence type="ECO:0000256" key="2">
    <source>
        <dbReference type="ARBA" id="ARBA00006275"/>
    </source>
</evidence>
<dbReference type="InterPro" id="IPR012944">
    <property type="entry name" value="SusD_RagB_dom"/>
</dbReference>